<dbReference type="STRING" id="1165861.A0A0L0UJY4"/>
<dbReference type="Proteomes" id="UP000054564">
    <property type="component" value="Unassembled WGS sequence"/>
</dbReference>
<proteinExistence type="predicted"/>
<evidence type="ECO:0000313" key="2">
    <source>
        <dbReference type="Proteomes" id="UP000054564"/>
    </source>
</evidence>
<accession>A0A0L0UJY4</accession>
<comment type="caution">
    <text evidence="1">The sequence shown here is derived from an EMBL/GenBank/DDBJ whole genome shotgun (WGS) entry which is preliminary data.</text>
</comment>
<organism evidence="1 2">
    <name type="scientific">Puccinia striiformis f. sp. tritici PST-78</name>
    <dbReference type="NCBI Taxonomy" id="1165861"/>
    <lineage>
        <taxon>Eukaryota</taxon>
        <taxon>Fungi</taxon>
        <taxon>Dikarya</taxon>
        <taxon>Basidiomycota</taxon>
        <taxon>Pucciniomycotina</taxon>
        <taxon>Pucciniomycetes</taxon>
        <taxon>Pucciniales</taxon>
        <taxon>Pucciniaceae</taxon>
        <taxon>Puccinia</taxon>
    </lineage>
</organism>
<reference evidence="2" key="1">
    <citation type="submission" date="2014-03" db="EMBL/GenBank/DDBJ databases">
        <title>The Genome Sequence of Puccinia striiformis f. sp. tritici PST-78.</title>
        <authorList>
            <consortium name="The Broad Institute Genome Sequencing Platform"/>
            <person name="Cuomo C."/>
            <person name="Hulbert S."/>
            <person name="Chen X."/>
            <person name="Walker B."/>
            <person name="Young S.K."/>
            <person name="Zeng Q."/>
            <person name="Gargeya S."/>
            <person name="Fitzgerald M."/>
            <person name="Haas B."/>
            <person name="Abouelleil A."/>
            <person name="Alvarado L."/>
            <person name="Arachchi H.M."/>
            <person name="Berlin A.M."/>
            <person name="Chapman S.B."/>
            <person name="Goldberg J."/>
            <person name="Griggs A."/>
            <person name="Gujja S."/>
            <person name="Hansen M."/>
            <person name="Howarth C."/>
            <person name="Imamovic A."/>
            <person name="Larimer J."/>
            <person name="McCowan C."/>
            <person name="Montmayeur A."/>
            <person name="Murphy C."/>
            <person name="Neiman D."/>
            <person name="Pearson M."/>
            <person name="Priest M."/>
            <person name="Roberts A."/>
            <person name="Saif S."/>
            <person name="Shea T."/>
            <person name="Sisk P."/>
            <person name="Sykes S."/>
            <person name="Wortman J."/>
            <person name="Nusbaum C."/>
            <person name="Birren B."/>
        </authorList>
    </citation>
    <scope>NUCLEOTIDE SEQUENCE [LARGE SCALE GENOMIC DNA]</scope>
    <source>
        <strain evidence="2">race PST-78</strain>
    </source>
</reference>
<dbReference type="AlphaFoldDB" id="A0A0L0UJY4"/>
<sequence length="110" mass="12660">MVLHPSFKDEYFKLAEWKPDWITESIRLTREMWETSYKTSISASQRQADQSPCKASNWCACRAQWSISGAIWNGISQCAYDVACRRIGFGRRGPASQSTQMVDSTRPCWE</sequence>
<evidence type="ECO:0000313" key="1">
    <source>
        <dbReference type="EMBL" id="KNE87260.1"/>
    </source>
</evidence>
<gene>
    <name evidence="1" type="ORF">PSTG_19359</name>
</gene>
<dbReference type="EMBL" id="AJIL01006098">
    <property type="protein sequence ID" value="KNE87260.1"/>
    <property type="molecule type" value="Genomic_DNA"/>
</dbReference>
<protein>
    <submittedName>
        <fullName evidence="1">Uncharacterized protein</fullName>
    </submittedName>
</protein>
<keyword evidence="2" id="KW-1185">Reference proteome</keyword>
<name>A0A0L0UJY4_9BASI</name>